<comment type="caution">
    <text evidence="7">The sequence shown here is derived from an EMBL/GenBank/DDBJ whole genome shotgun (WGS) entry which is preliminary data.</text>
</comment>
<dbReference type="InterPro" id="IPR016166">
    <property type="entry name" value="FAD-bd_PCMH"/>
</dbReference>
<evidence type="ECO:0000256" key="3">
    <source>
        <dbReference type="ARBA" id="ARBA00022630"/>
    </source>
</evidence>
<keyword evidence="3" id="KW-0285">Flavoprotein</keyword>
<evidence type="ECO:0000256" key="4">
    <source>
        <dbReference type="ARBA" id="ARBA00022827"/>
    </source>
</evidence>
<dbReference type="GO" id="GO:0016491">
    <property type="term" value="F:oxidoreductase activity"/>
    <property type="evidence" value="ECO:0007669"/>
    <property type="project" value="UniProtKB-KW"/>
</dbReference>
<organism evidence="7 8">
    <name type="scientific">Paraburkholderia franconis</name>
    <dbReference type="NCBI Taxonomy" id="2654983"/>
    <lineage>
        <taxon>Bacteria</taxon>
        <taxon>Pseudomonadati</taxon>
        <taxon>Pseudomonadota</taxon>
        <taxon>Betaproteobacteria</taxon>
        <taxon>Burkholderiales</taxon>
        <taxon>Burkholderiaceae</taxon>
        <taxon>Paraburkholderia</taxon>
    </lineage>
</organism>
<comment type="cofactor">
    <cofactor evidence="1">
        <name>FAD</name>
        <dbReference type="ChEBI" id="CHEBI:57692"/>
    </cofactor>
</comment>
<dbReference type="SUPFAM" id="SSF56176">
    <property type="entry name" value="FAD-binding/transporter-associated domain-like"/>
    <property type="match status" value="1"/>
</dbReference>
<evidence type="ECO:0000313" key="7">
    <source>
        <dbReference type="EMBL" id="MPW19388.1"/>
    </source>
</evidence>
<dbReference type="PANTHER" id="PTHR42973:SF39">
    <property type="entry name" value="FAD-BINDING PCMH-TYPE DOMAIN-CONTAINING PROTEIN"/>
    <property type="match status" value="1"/>
</dbReference>
<dbReference type="GO" id="GO:0071949">
    <property type="term" value="F:FAD binding"/>
    <property type="evidence" value="ECO:0007669"/>
    <property type="project" value="InterPro"/>
</dbReference>
<reference evidence="7 8" key="1">
    <citation type="submission" date="2019-10" db="EMBL/GenBank/DDBJ databases">
        <title>Paraburkholderia sp. isolated from nodules of Mimosa pudica from Brazilian Atlantic Forest soils.</title>
        <authorList>
            <person name="Paulitsch F."/>
            <person name="Hungria M."/>
            <person name="Dall'Agnol R."/>
        </authorList>
    </citation>
    <scope>NUCLEOTIDE SEQUENCE [LARGE SCALE GENOMIC DNA]</scope>
    <source>
        <strain evidence="7 8">CNPSo 3157</strain>
    </source>
</reference>
<dbReference type="Proteomes" id="UP000484381">
    <property type="component" value="Unassembled WGS sequence"/>
</dbReference>
<feature type="domain" description="FAD-binding PCMH-type" evidence="6">
    <location>
        <begin position="35"/>
        <end position="205"/>
    </location>
</feature>
<evidence type="ECO:0000313" key="8">
    <source>
        <dbReference type="Proteomes" id="UP000484381"/>
    </source>
</evidence>
<dbReference type="Gene3D" id="3.40.462.20">
    <property type="match status" value="1"/>
</dbReference>
<sequence length="466" mass="50048">MINSSEIRQSGFQGEVIQSGDPEYDKARAVFNVSIDRRPLLIARCVDADDVARIVALARRHNLPLAIRSTGHNVAGYAVCDDGVVVDLSLMKAITVDPSARTVRVESGCDWGEVNDALQLHGLAATGGFVSITGVSGLTLGGGLGWLVRKHGLALDNLLGVEVVLADGRKVKANSRENEDLFWAIRGGGGNFGVVTSFEFQAHPAGTVLAGIVLHPASAAAGAIRRWRDLEAEAPDESTLGALLFHMPDDPSLPPPMRGAPVAGLGGVYAGPVEEGEKVLRRLREYGPPLVDKFAPTPYNEAQRMADFLWPPGLHSYWKSSYLKALDDAAVDIVVDRFARVPSRQTVIVLENYGNSAWSRVPESATAFGHRNWPWNIVVTSAWSDAKDSERNIAWTRELLDALRPYTAPGAYVNYLGGDEGVDGLQAAYGTKLGRLASIKAKYDPTNLFRLNQNIAPAPLADAPGG</sequence>
<evidence type="ECO:0000256" key="5">
    <source>
        <dbReference type="ARBA" id="ARBA00023002"/>
    </source>
</evidence>
<dbReference type="SUPFAM" id="SSF55103">
    <property type="entry name" value="FAD-linked oxidases, C-terminal domain"/>
    <property type="match status" value="1"/>
</dbReference>
<dbReference type="InterPro" id="IPR016167">
    <property type="entry name" value="FAD-bd_PCMH_sub1"/>
</dbReference>
<gene>
    <name evidence="7" type="ORF">GCT13_21405</name>
</gene>
<evidence type="ECO:0000256" key="2">
    <source>
        <dbReference type="ARBA" id="ARBA00005466"/>
    </source>
</evidence>
<keyword evidence="4" id="KW-0274">FAD</keyword>
<dbReference type="Gene3D" id="3.30.465.10">
    <property type="match status" value="1"/>
</dbReference>
<protein>
    <submittedName>
        <fullName evidence="7">FAD-binding protein</fullName>
    </submittedName>
</protein>
<evidence type="ECO:0000259" key="6">
    <source>
        <dbReference type="PROSITE" id="PS51387"/>
    </source>
</evidence>
<dbReference type="InterPro" id="IPR006093">
    <property type="entry name" value="Oxy_OxRdtase_FAD_BS"/>
</dbReference>
<dbReference type="Gene3D" id="3.30.43.10">
    <property type="entry name" value="Uridine Diphospho-n-acetylenolpyruvylglucosamine Reductase, domain 2"/>
    <property type="match status" value="1"/>
</dbReference>
<keyword evidence="5" id="KW-0560">Oxidoreductase</keyword>
<dbReference type="InterPro" id="IPR016164">
    <property type="entry name" value="FAD-linked_Oxase-like_C"/>
</dbReference>
<comment type="similarity">
    <text evidence="2">Belongs to the oxygen-dependent FAD-linked oxidoreductase family.</text>
</comment>
<evidence type="ECO:0000256" key="1">
    <source>
        <dbReference type="ARBA" id="ARBA00001974"/>
    </source>
</evidence>
<dbReference type="InterPro" id="IPR036318">
    <property type="entry name" value="FAD-bd_PCMH-like_sf"/>
</dbReference>
<accession>A0A7X1NDA5</accession>
<dbReference type="InterPro" id="IPR006094">
    <property type="entry name" value="Oxid_FAD_bind_N"/>
</dbReference>
<name>A0A7X1NDA5_9BURK</name>
<dbReference type="PROSITE" id="PS00862">
    <property type="entry name" value="OX2_COVAL_FAD"/>
    <property type="match status" value="1"/>
</dbReference>
<dbReference type="PANTHER" id="PTHR42973">
    <property type="entry name" value="BINDING OXIDOREDUCTASE, PUTATIVE (AFU_ORTHOLOGUE AFUA_1G17690)-RELATED"/>
    <property type="match status" value="1"/>
</dbReference>
<dbReference type="EMBL" id="WHNP01000019">
    <property type="protein sequence ID" value="MPW19388.1"/>
    <property type="molecule type" value="Genomic_DNA"/>
</dbReference>
<dbReference type="AlphaFoldDB" id="A0A7X1NDA5"/>
<dbReference type="Pfam" id="PF01565">
    <property type="entry name" value="FAD_binding_4"/>
    <property type="match status" value="1"/>
</dbReference>
<dbReference type="InterPro" id="IPR012951">
    <property type="entry name" value="BBE"/>
</dbReference>
<proteinExistence type="inferred from homology"/>
<dbReference type="PROSITE" id="PS51387">
    <property type="entry name" value="FAD_PCMH"/>
    <property type="match status" value="1"/>
</dbReference>
<dbReference type="InterPro" id="IPR050416">
    <property type="entry name" value="FAD-linked_Oxidoreductase"/>
</dbReference>
<dbReference type="Pfam" id="PF08031">
    <property type="entry name" value="BBE"/>
    <property type="match status" value="1"/>
</dbReference>
<dbReference type="InterPro" id="IPR016169">
    <property type="entry name" value="FAD-bd_PCMH_sub2"/>
</dbReference>
<dbReference type="RefSeq" id="WP_152761345.1">
    <property type="nucleotide sequence ID" value="NZ_WHNP01000019.1"/>
</dbReference>
<keyword evidence="8" id="KW-1185">Reference proteome</keyword>